<organism evidence="2 3">
    <name type="scientific">Vespula germanica</name>
    <name type="common">German yellow jacket</name>
    <name type="synonym">Paravespula germanica</name>
    <dbReference type="NCBI Taxonomy" id="30212"/>
    <lineage>
        <taxon>Eukaryota</taxon>
        <taxon>Metazoa</taxon>
        <taxon>Ecdysozoa</taxon>
        <taxon>Arthropoda</taxon>
        <taxon>Hexapoda</taxon>
        <taxon>Insecta</taxon>
        <taxon>Pterygota</taxon>
        <taxon>Neoptera</taxon>
        <taxon>Endopterygota</taxon>
        <taxon>Hymenoptera</taxon>
        <taxon>Apocrita</taxon>
        <taxon>Aculeata</taxon>
        <taxon>Vespoidea</taxon>
        <taxon>Vespidae</taxon>
        <taxon>Vespinae</taxon>
        <taxon>Vespula</taxon>
    </lineage>
</organism>
<comment type="caution">
    <text evidence="2">The sequence shown here is derived from an EMBL/GenBank/DDBJ whole genome shotgun (WGS) entry which is preliminary data.</text>
</comment>
<protein>
    <submittedName>
        <fullName evidence="2">Uncharacterized protein</fullName>
    </submittedName>
</protein>
<proteinExistence type="predicted"/>
<accession>A0A834JNE9</accession>
<name>A0A834JNE9_VESGE</name>
<evidence type="ECO:0000313" key="2">
    <source>
        <dbReference type="EMBL" id="KAF7390327.1"/>
    </source>
</evidence>
<dbReference type="Proteomes" id="UP000617340">
    <property type="component" value="Unassembled WGS sequence"/>
</dbReference>
<reference evidence="2" key="1">
    <citation type="journal article" date="2020" name="G3 (Bethesda)">
        <title>High-Quality Assemblies for Three Invasive Social Wasps from the &lt;i&gt;Vespula&lt;/i&gt; Genus.</title>
        <authorList>
            <person name="Harrop T.W.R."/>
            <person name="Guhlin J."/>
            <person name="McLaughlin G.M."/>
            <person name="Permina E."/>
            <person name="Stockwell P."/>
            <person name="Gilligan J."/>
            <person name="Le Lec M.F."/>
            <person name="Gruber M.A.M."/>
            <person name="Quinn O."/>
            <person name="Lovegrove M."/>
            <person name="Duncan E.J."/>
            <person name="Remnant E.J."/>
            <person name="Van Eeckhoven J."/>
            <person name="Graham B."/>
            <person name="Knapp R.A."/>
            <person name="Langford K.W."/>
            <person name="Kronenberg Z."/>
            <person name="Press M.O."/>
            <person name="Eacker S.M."/>
            <person name="Wilson-Rankin E.E."/>
            <person name="Purcell J."/>
            <person name="Lester P.J."/>
            <person name="Dearden P.K."/>
        </authorList>
    </citation>
    <scope>NUCLEOTIDE SEQUENCE</scope>
    <source>
        <strain evidence="2">Linc-1</strain>
    </source>
</reference>
<dbReference type="EMBL" id="JACSDZ010000012">
    <property type="protein sequence ID" value="KAF7390327.1"/>
    <property type="molecule type" value="Genomic_DNA"/>
</dbReference>
<evidence type="ECO:0000256" key="1">
    <source>
        <dbReference type="SAM" id="MobiDB-lite"/>
    </source>
</evidence>
<feature type="region of interest" description="Disordered" evidence="1">
    <location>
        <begin position="34"/>
        <end position="56"/>
    </location>
</feature>
<dbReference type="AlphaFoldDB" id="A0A834JNE9"/>
<keyword evidence="3" id="KW-1185">Reference proteome</keyword>
<feature type="region of interest" description="Disordered" evidence="1">
    <location>
        <begin position="1"/>
        <end position="20"/>
    </location>
</feature>
<feature type="compositionally biased region" description="Polar residues" evidence="1">
    <location>
        <begin position="1"/>
        <end position="17"/>
    </location>
</feature>
<evidence type="ECO:0000313" key="3">
    <source>
        <dbReference type="Proteomes" id="UP000617340"/>
    </source>
</evidence>
<gene>
    <name evidence="2" type="ORF">HZH68_012184</name>
</gene>
<sequence>MEIDFQSSPKFSKISKSTRGDRFSKFPKVLKISKSTRGDRFSKSPKGAKISKSTHGERFSKFPKDLDAKWGYSLSTDDNKVVPLTDFTVTSSVVLWTSTREHRNFRRVPLERVLTKSVHFDFALSEDFENIFPRLDLEIFALSGTLKFCLHELRCEVGIPGFERRQQTRAFDRLLQLLVQLCFGLRRGNIEIFAGLRNFHTFGDFDILSPRVDLEIFTPLGDFENLSPRLDLEIFTPLEDKIYFHEWT</sequence>